<dbReference type="STRING" id="1122934.SAMN02745691_00214"/>
<evidence type="ECO:0000313" key="2">
    <source>
        <dbReference type="Proteomes" id="UP000184342"/>
    </source>
</evidence>
<keyword evidence="2" id="KW-1185">Reference proteome</keyword>
<dbReference type="RefSeq" id="WP_073992520.1">
    <property type="nucleotide sequence ID" value="NZ_FQYT01000003.1"/>
</dbReference>
<gene>
    <name evidence="1" type="ORF">SAMN02745691_00214</name>
</gene>
<dbReference type="AlphaFoldDB" id="A0A1M6AYE0"/>
<reference evidence="1 2" key="1">
    <citation type="submission" date="2016-11" db="EMBL/GenBank/DDBJ databases">
        <authorList>
            <person name="Jaros S."/>
            <person name="Januszkiewicz K."/>
            <person name="Wedrychowicz H."/>
        </authorList>
    </citation>
    <scope>NUCLEOTIDE SEQUENCE [LARGE SCALE GENOMIC DNA]</scope>
    <source>
        <strain evidence="1 2">DSM 15970</strain>
    </source>
</reference>
<proteinExistence type="predicted"/>
<organism evidence="1 2">
    <name type="scientific">Parasporobacterium paucivorans DSM 15970</name>
    <dbReference type="NCBI Taxonomy" id="1122934"/>
    <lineage>
        <taxon>Bacteria</taxon>
        <taxon>Bacillati</taxon>
        <taxon>Bacillota</taxon>
        <taxon>Clostridia</taxon>
        <taxon>Lachnospirales</taxon>
        <taxon>Lachnospiraceae</taxon>
        <taxon>Parasporobacterium</taxon>
    </lineage>
</organism>
<evidence type="ECO:0000313" key="1">
    <source>
        <dbReference type="EMBL" id="SHI41529.1"/>
    </source>
</evidence>
<dbReference type="OrthoDB" id="2056710at2"/>
<name>A0A1M6AYE0_9FIRM</name>
<dbReference type="Proteomes" id="UP000184342">
    <property type="component" value="Unassembled WGS sequence"/>
</dbReference>
<accession>A0A1M6AYE0</accession>
<protein>
    <submittedName>
        <fullName evidence="1">Uncharacterized protein</fullName>
    </submittedName>
</protein>
<sequence length="130" mass="14680">MIKLWNGSQVDLLEQVNPLFGGRIIPREVIAAAKETIGILDEYYGSDRDPEEDLGGYVCICEQGIISESEEYKSLLAKYGTSVEMAEFTEPILVPKNKAEQSGRECQWYRQLFILSSDFAVTMIYKDVVS</sequence>
<dbReference type="EMBL" id="FQYT01000003">
    <property type="protein sequence ID" value="SHI41529.1"/>
    <property type="molecule type" value="Genomic_DNA"/>
</dbReference>